<reference evidence="1 2" key="1">
    <citation type="submission" date="2021-01" db="EMBL/GenBank/DDBJ databases">
        <title>Genomic Encyclopedia of Type Strains, Phase IV (KMG-IV): sequencing the most valuable type-strain genomes for metagenomic binning, comparative biology and taxonomic classification.</title>
        <authorList>
            <person name="Goeker M."/>
        </authorList>
    </citation>
    <scope>NUCLEOTIDE SEQUENCE [LARGE SCALE GENOMIC DNA]</scope>
    <source>
        <strain evidence="1 2">DSM 24436</strain>
    </source>
</reference>
<organism evidence="1 2">
    <name type="scientific">Fusibacter tunisiensis</name>
    <dbReference type="NCBI Taxonomy" id="1008308"/>
    <lineage>
        <taxon>Bacteria</taxon>
        <taxon>Bacillati</taxon>
        <taxon>Bacillota</taxon>
        <taxon>Clostridia</taxon>
        <taxon>Eubacteriales</taxon>
        <taxon>Eubacteriales Family XII. Incertae Sedis</taxon>
        <taxon>Fusibacter</taxon>
    </lineage>
</organism>
<accession>A0ABS2MU26</accession>
<gene>
    <name evidence="1" type="ORF">JOC49_002519</name>
</gene>
<keyword evidence="2" id="KW-1185">Reference proteome</keyword>
<dbReference type="Proteomes" id="UP000767854">
    <property type="component" value="Unassembled WGS sequence"/>
</dbReference>
<dbReference type="PROSITE" id="PS51257">
    <property type="entry name" value="PROKAR_LIPOPROTEIN"/>
    <property type="match status" value="1"/>
</dbReference>
<evidence type="ECO:0000313" key="2">
    <source>
        <dbReference type="Proteomes" id="UP000767854"/>
    </source>
</evidence>
<dbReference type="EMBL" id="JAFBDT010000039">
    <property type="protein sequence ID" value="MBM7562946.1"/>
    <property type="molecule type" value="Genomic_DNA"/>
</dbReference>
<name>A0ABS2MU26_9FIRM</name>
<proteinExistence type="predicted"/>
<evidence type="ECO:0008006" key="3">
    <source>
        <dbReference type="Google" id="ProtNLM"/>
    </source>
</evidence>
<protein>
    <recommendedName>
        <fullName evidence="3">Lipoprotein</fullName>
    </recommendedName>
</protein>
<comment type="caution">
    <text evidence="1">The sequence shown here is derived from an EMBL/GenBank/DDBJ whole genome shotgun (WGS) entry which is preliminary data.</text>
</comment>
<sequence length="252" mass="28625">MRKKKIIALLIFIILLTACNRIISSDENNKENQNTSEEINLLEDRSVLSSSTLNMDNDEALETVKIIEKDNYNFYVEFTKGQNDVSVSENILELFGKVNSVSQVDITNDGNTDILISVDEGGSIGSTIYYYLSCKDNKLVSMDLSEIINEENYDFEFDKDGVNITGNNIDEYIKFNNRVLSTLEELEVSIASEYEVLPAILSFSNTYNHEVIITAKRLLIVEHKLNSVAEIRTDYVFSEGWKKIKTIITVVD</sequence>
<evidence type="ECO:0000313" key="1">
    <source>
        <dbReference type="EMBL" id="MBM7562946.1"/>
    </source>
</evidence>
<dbReference type="RefSeq" id="WP_204665372.1">
    <property type="nucleotide sequence ID" value="NZ_JAFBDT010000039.1"/>
</dbReference>